<evidence type="ECO:0000313" key="1">
    <source>
        <dbReference type="EnsemblMetazoa" id="AFAF018289-PA"/>
    </source>
</evidence>
<dbReference type="Proteomes" id="UP000075886">
    <property type="component" value="Unassembled WGS sequence"/>
</dbReference>
<dbReference type="AlphaFoldDB" id="A0A182QWJ5"/>
<sequence length="422" mass="46004">MASEALALDVLDPVADLAHIVERRSDRAGSVAQDGRTDAVDVLVAVDRVADLRTERFATAQHLQAVQVARWLGLGQWLGQRLRQRLGQRLRLRNDRQGRGQDRLGRDHRWVRIGNRATDGILPLGAHLAAGIEQRTSRALEVDGTRYRALVEAATVAGVDQQRGHRAVDASRDGVLDARRFRLQRGSQNVRRDVAGLAAHLVGGVTGQSARVEQGVVRAGEQDRAAGAAHEELLAVDRIRHQLTGGLAELQARQHKGTRSSSAKIRTSVHSSKLTCALAAAIKAANIRKRCILVVYSFTVTPGFLKGGARFPAGSSVTVSVTDHWSNSHVRAADKQTRLLCATATPKQGRDVTKRTLRYRNLGLWESDIQFRRTQGGRKLQTVCSATKAEAIVDFSDSVAITFKLAKRARAGETSQSLQPPD</sequence>
<accession>A0A182QWJ5</accession>
<dbReference type="EMBL" id="AXCN02002110">
    <property type="status" value="NOT_ANNOTATED_CDS"/>
    <property type="molecule type" value="Genomic_DNA"/>
</dbReference>
<proteinExistence type="predicted"/>
<reference evidence="2" key="1">
    <citation type="submission" date="2014-01" db="EMBL/GenBank/DDBJ databases">
        <title>The Genome Sequence of Anopheles farauti FAR1 (V2).</title>
        <authorList>
            <consortium name="The Broad Institute Genomics Platform"/>
            <person name="Neafsey D.E."/>
            <person name="Besansky N."/>
            <person name="Howell P."/>
            <person name="Walton C."/>
            <person name="Young S.K."/>
            <person name="Zeng Q."/>
            <person name="Gargeya S."/>
            <person name="Fitzgerald M."/>
            <person name="Haas B."/>
            <person name="Abouelleil A."/>
            <person name="Allen A.W."/>
            <person name="Alvarado L."/>
            <person name="Arachchi H.M."/>
            <person name="Berlin A.M."/>
            <person name="Chapman S.B."/>
            <person name="Gainer-Dewar J."/>
            <person name="Goldberg J."/>
            <person name="Griggs A."/>
            <person name="Gujja S."/>
            <person name="Hansen M."/>
            <person name="Howarth C."/>
            <person name="Imamovic A."/>
            <person name="Ireland A."/>
            <person name="Larimer J."/>
            <person name="McCowan C."/>
            <person name="Murphy C."/>
            <person name="Pearson M."/>
            <person name="Poon T.W."/>
            <person name="Priest M."/>
            <person name="Roberts A."/>
            <person name="Saif S."/>
            <person name="Shea T."/>
            <person name="Sisk P."/>
            <person name="Sykes S."/>
            <person name="Wortman J."/>
            <person name="Nusbaum C."/>
            <person name="Birren B."/>
        </authorList>
    </citation>
    <scope>NUCLEOTIDE SEQUENCE [LARGE SCALE GENOMIC DNA]</scope>
    <source>
        <strain evidence="2">FAR1</strain>
    </source>
</reference>
<name>A0A182QWJ5_9DIPT</name>
<protein>
    <submittedName>
        <fullName evidence="1">Uncharacterized protein</fullName>
    </submittedName>
</protein>
<organism evidence="1 2">
    <name type="scientific">Anopheles farauti</name>
    <dbReference type="NCBI Taxonomy" id="69004"/>
    <lineage>
        <taxon>Eukaryota</taxon>
        <taxon>Metazoa</taxon>
        <taxon>Ecdysozoa</taxon>
        <taxon>Arthropoda</taxon>
        <taxon>Hexapoda</taxon>
        <taxon>Insecta</taxon>
        <taxon>Pterygota</taxon>
        <taxon>Neoptera</taxon>
        <taxon>Endopterygota</taxon>
        <taxon>Diptera</taxon>
        <taxon>Nematocera</taxon>
        <taxon>Culicoidea</taxon>
        <taxon>Culicidae</taxon>
        <taxon>Anophelinae</taxon>
        <taxon>Anopheles</taxon>
    </lineage>
</organism>
<dbReference type="EMBL" id="AXCN02002109">
    <property type="status" value="NOT_ANNOTATED_CDS"/>
    <property type="molecule type" value="Genomic_DNA"/>
</dbReference>
<dbReference type="VEuPathDB" id="VectorBase:AFAF018289"/>
<keyword evidence="2" id="KW-1185">Reference proteome</keyword>
<reference evidence="1" key="2">
    <citation type="submission" date="2020-05" db="UniProtKB">
        <authorList>
            <consortium name="EnsemblMetazoa"/>
        </authorList>
    </citation>
    <scope>IDENTIFICATION</scope>
    <source>
        <strain evidence="1">FAR1</strain>
    </source>
</reference>
<dbReference type="EnsemblMetazoa" id="AFAF018289-RA">
    <property type="protein sequence ID" value="AFAF018289-PA"/>
    <property type="gene ID" value="AFAF018289"/>
</dbReference>
<evidence type="ECO:0000313" key="2">
    <source>
        <dbReference type="Proteomes" id="UP000075886"/>
    </source>
</evidence>